<dbReference type="RefSeq" id="XP_022401001.1">
    <property type="nucleotide sequence ID" value="XM_022544099.1"/>
</dbReference>
<keyword evidence="2" id="KW-1185">Reference proteome</keyword>
<protein>
    <submittedName>
        <fullName evidence="1">Uncharacterized protein</fullName>
    </submittedName>
</protein>
<proteinExistence type="predicted"/>
<reference evidence="2" key="1">
    <citation type="journal article" date="2017" name="Genome Biol.">
        <title>Comparative genomics reveals high biological diversity and specific adaptations in the industrially and medically important fungal genus Aspergillus.</title>
        <authorList>
            <person name="de Vries R.P."/>
            <person name="Riley R."/>
            <person name="Wiebenga A."/>
            <person name="Aguilar-Osorio G."/>
            <person name="Amillis S."/>
            <person name="Uchima C.A."/>
            <person name="Anderluh G."/>
            <person name="Asadollahi M."/>
            <person name="Askin M."/>
            <person name="Barry K."/>
            <person name="Battaglia E."/>
            <person name="Bayram O."/>
            <person name="Benocci T."/>
            <person name="Braus-Stromeyer S.A."/>
            <person name="Caldana C."/>
            <person name="Canovas D."/>
            <person name="Cerqueira G.C."/>
            <person name="Chen F."/>
            <person name="Chen W."/>
            <person name="Choi C."/>
            <person name="Clum A."/>
            <person name="Dos Santos R.A."/>
            <person name="Damasio A.R."/>
            <person name="Diallinas G."/>
            <person name="Emri T."/>
            <person name="Fekete E."/>
            <person name="Flipphi M."/>
            <person name="Freyberg S."/>
            <person name="Gallo A."/>
            <person name="Gournas C."/>
            <person name="Habgood R."/>
            <person name="Hainaut M."/>
            <person name="Harispe M.L."/>
            <person name="Henrissat B."/>
            <person name="Hilden K.S."/>
            <person name="Hope R."/>
            <person name="Hossain A."/>
            <person name="Karabika E."/>
            <person name="Karaffa L."/>
            <person name="Karanyi Z."/>
            <person name="Krasevec N."/>
            <person name="Kuo A."/>
            <person name="Kusch H."/>
            <person name="LaButti K."/>
            <person name="Lagendijk E.L."/>
            <person name="Lapidus A."/>
            <person name="Levasseur A."/>
            <person name="Lindquist E."/>
            <person name="Lipzen A."/>
            <person name="Logrieco A.F."/>
            <person name="MacCabe A."/>
            <person name="Maekelae M.R."/>
            <person name="Malavazi I."/>
            <person name="Melin P."/>
            <person name="Meyer V."/>
            <person name="Mielnichuk N."/>
            <person name="Miskei M."/>
            <person name="Molnar A.P."/>
            <person name="Mule G."/>
            <person name="Ngan C.Y."/>
            <person name="Orejas M."/>
            <person name="Orosz E."/>
            <person name="Ouedraogo J.P."/>
            <person name="Overkamp K.M."/>
            <person name="Park H.-S."/>
            <person name="Perrone G."/>
            <person name="Piumi F."/>
            <person name="Punt P.J."/>
            <person name="Ram A.F."/>
            <person name="Ramon A."/>
            <person name="Rauscher S."/>
            <person name="Record E."/>
            <person name="Riano-Pachon D.M."/>
            <person name="Robert V."/>
            <person name="Roehrig J."/>
            <person name="Ruller R."/>
            <person name="Salamov A."/>
            <person name="Salih N.S."/>
            <person name="Samson R.A."/>
            <person name="Sandor E."/>
            <person name="Sanguinetti M."/>
            <person name="Schuetze T."/>
            <person name="Sepcic K."/>
            <person name="Shelest E."/>
            <person name="Sherlock G."/>
            <person name="Sophianopoulou V."/>
            <person name="Squina F.M."/>
            <person name="Sun H."/>
            <person name="Susca A."/>
            <person name="Todd R.B."/>
            <person name="Tsang A."/>
            <person name="Unkles S.E."/>
            <person name="van de Wiele N."/>
            <person name="van Rossen-Uffink D."/>
            <person name="Oliveira J.V."/>
            <person name="Vesth T.C."/>
            <person name="Visser J."/>
            <person name="Yu J.-H."/>
            <person name="Zhou M."/>
            <person name="Andersen M.R."/>
            <person name="Archer D.B."/>
            <person name="Baker S.E."/>
            <person name="Benoit I."/>
            <person name="Brakhage A.A."/>
            <person name="Braus G.H."/>
            <person name="Fischer R."/>
            <person name="Frisvad J.C."/>
            <person name="Goldman G.H."/>
            <person name="Houbraken J."/>
            <person name="Oakley B."/>
            <person name="Pocsi I."/>
            <person name="Scazzocchio C."/>
            <person name="Seiboth B."/>
            <person name="vanKuyk P.A."/>
            <person name="Wortman J."/>
            <person name="Dyer P.S."/>
            <person name="Grigoriev I.V."/>
        </authorList>
    </citation>
    <scope>NUCLEOTIDE SEQUENCE [LARGE SCALE GENOMIC DNA]</scope>
    <source>
        <strain evidence="2">CBS 516.65</strain>
    </source>
</reference>
<dbReference type="VEuPathDB" id="FungiDB:ASPGLDRAFT_317912"/>
<evidence type="ECO:0000313" key="2">
    <source>
        <dbReference type="Proteomes" id="UP000184300"/>
    </source>
</evidence>
<evidence type="ECO:0000313" key="1">
    <source>
        <dbReference type="EMBL" id="OJJ84303.1"/>
    </source>
</evidence>
<dbReference type="EMBL" id="KV878897">
    <property type="protein sequence ID" value="OJJ84303.1"/>
    <property type="molecule type" value="Genomic_DNA"/>
</dbReference>
<name>A0A1L9VK64_ASPGL</name>
<organism evidence="1 2">
    <name type="scientific">Aspergillus glaucus CBS 516.65</name>
    <dbReference type="NCBI Taxonomy" id="1160497"/>
    <lineage>
        <taxon>Eukaryota</taxon>
        <taxon>Fungi</taxon>
        <taxon>Dikarya</taxon>
        <taxon>Ascomycota</taxon>
        <taxon>Pezizomycotina</taxon>
        <taxon>Eurotiomycetes</taxon>
        <taxon>Eurotiomycetidae</taxon>
        <taxon>Eurotiales</taxon>
        <taxon>Aspergillaceae</taxon>
        <taxon>Aspergillus</taxon>
        <taxon>Aspergillus subgen. Aspergillus</taxon>
    </lineage>
</organism>
<accession>A0A1L9VK64</accession>
<gene>
    <name evidence="1" type="ORF">ASPGLDRAFT_317912</name>
</gene>
<sequence length="123" mass="14049">MVASPIEHHPDVVAWGAKRQSNDALVSKEFGFWTPPPSETRYVSADQSNRVTTVEAISTYLGLKPQRCRSPQFSIRDTIMYIGRSKQRYPVSSVSMSKLTLHLLRYMLLWRVSRLMSGSLVDF</sequence>
<dbReference type="Proteomes" id="UP000184300">
    <property type="component" value="Unassembled WGS sequence"/>
</dbReference>
<dbReference type="GeneID" id="34460360"/>
<dbReference type="AlphaFoldDB" id="A0A1L9VK64"/>